<dbReference type="GO" id="GO:0051205">
    <property type="term" value="P:protein insertion into membrane"/>
    <property type="evidence" value="ECO:0007669"/>
    <property type="project" value="TreeGrafter"/>
</dbReference>
<dbReference type="PANTHER" id="PTHR12428:SF65">
    <property type="entry name" value="CYTOCHROME C OXIDASE ASSEMBLY PROTEIN COX18, MITOCHONDRIAL"/>
    <property type="match status" value="1"/>
</dbReference>
<dbReference type="Pfam" id="PF02096">
    <property type="entry name" value="60KD_IMP"/>
    <property type="match status" value="1"/>
</dbReference>
<keyword evidence="8 13" id="KW-1133">Transmembrane helix</keyword>
<evidence type="ECO:0000256" key="6">
    <source>
        <dbReference type="ARBA" id="ARBA00022692"/>
    </source>
</evidence>
<dbReference type="InterPro" id="IPR028053">
    <property type="entry name" value="Membr_insert_YidC_N"/>
</dbReference>
<feature type="transmembrane region" description="Helical" evidence="13">
    <location>
        <begin position="462"/>
        <end position="480"/>
    </location>
</feature>
<feature type="transmembrane region" description="Helical" evidence="13">
    <location>
        <begin position="352"/>
        <end position="372"/>
    </location>
</feature>
<dbReference type="InterPro" id="IPR038221">
    <property type="entry name" value="YidC_periplasmic_sf"/>
</dbReference>
<dbReference type="CDD" id="cd20070">
    <property type="entry name" value="5TM_YidC_Alb3"/>
    <property type="match status" value="1"/>
</dbReference>
<sequence length="555" mass="64165">MALNDNTMNKQDTQKRILLAILLSFAFFIAYDFLYLQPQQLQAQQAAKIKELEKKTATMDSTTHLNKMDVVLPINQKQNVQYQTPINLTVSHNRVLSTITTKKSIIKIDDLGRILQVTLLGKQYTNEDGSKIKLFTKNQLKPLEVRFANRQLNDESFKVAYETSNVLIDARANVATLNLIQHLSTVTVTKIIKFYPDGHYDIDISVSNNEPFFITPGFRPDVLADMYADHGALLILDNGTLNIVEDGDLDKTTDFAGVSAASSFDRYYATLLYNMDTKMKVSVMPDNNNNPQIFIHGHKKLILHGYLGPKEYKVLTSLHPKLSQVIEYGWFTFIAKPMFLMLQFIHDYIGNWGWTIVLITILIKITLYPLAYKGMVSMNRLKELSPKIKQIQEKYKDDKQKASMHMMELYKKEGANPMGGCLPIILQIPVFFAIYRVLLNAIELKGAPWILWIEDLALMDPYYVLPILMGITMFVQQKITPNQMQDEMQKKIFMMLPIIFTFFFLWFPAGLTLYWFVNNLFTVAQQYYVNNIFDKAKTMRHNKHLEEKKTHKQIM</sequence>
<protein>
    <recommendedName>
        <fullName evidence="3">Membrane protein insertase YidC</fullName>
    </recommendedName>
    <alternativeName>
        <fullName evidence="12">Foldase YidC</fullName>
    </alternativeName>
    <alternativeName>
        <fullName evidence="11">Membrane integrase YidC</fullName>
    </alternativeName>
</protein>
<dbReference type="EMBL" id="UOYO01000058">
    <property type="protein sequence ID" value="VAY88464.1"/>
    <property type="molecule type" value="Genomic_DNA"/>
</dbReference>
<keyword evidence="10" id="KW-0143">Chaperone</keyword>
<keyword evidence="9 13" id="KW-0472">Membrane</keyword>
<organism evidence="16">
    <name type="scientific">hydrothermal vent metagenome</name>
    <dbReference type="NCBI Taxonomy" id="652676"/>
    <lineage>
        <taxon>unclassified sequences</taxon>
        <taxon>metagenomes</taxon>
        <taxon>ecological metagenomes</taxon>
    </lineage>
</organism>
<keyword evidence="4" id="KW-0813">Transport</keyword>
<evidence type="ECO:0000256" key="4">
    <source>
        <dbReference type="ARBA" id="ARBA00022448"/>
    </source>
</evidence>
<feature type="domain" description="Membrane insertase YidC N-terminal" evidence="15">
    <location>
        <begin position="299"/>
        <end position="340"/>
    </location>
</feature>
<evidence type="ECO:0000256" key="13">
    <source>
        <dbReference type="SAM" id="Phobius"/>
    </source>
</evidence>
<feature type="transmembrane region" description="Helical" evidence="13">
    <location>
        <begin position="492"/>
        <end position="517"/>
    </location>
</feature>
<dbReference type="Pfam" id="PF14849">
    <property type="entry name" value="YidC_periplas"/>
    <property type="match status" value="1"/>
</dbReference>
<feature type="transmembrane region" description="Helical" evidence="13">
    <location>
        <begin position="421"/>
        <end position="442"/>
    </location>
</feature>
<dbReference type="NCBIfam" id="TIGR03592">
    <property type="entry name" value="yidC_oxa1_cterm"/>
    <property type="match status" value="1"/>
</dbReference>
<dbReference type="CDD" id="cd19960">
    <property type="entry name" value="YidC_peri"/>
    <property type="match status" value="1"/>
</dbReference>
<evidence type="ECO:0000256" key="1">
    <source>
        <dbReference type="ARBA" id="ARBA00004429"/>
    </source>
</evidence>
<dbReference type="HAMAP" id="MF_01810">
    <property type="entry name" value="YidC_type1"/>
    <property type="match status" value="1"/>
</dbReference>
<reference evidence="16" key="1">
    <citation type="submission" date="2018-10" db="EMBL/GenBank/DDBJ databases">
        <authorList>
            <person name="Aoki K."/>
        </authorList>
    </citation>
    <scope>NUCLEOTIDE SEQUENCE</scope>
</reference>
<evidence type="ECO:0000256" key="12">
    <source>
        <dbReference type="ARBA" id="ARBA00033342"/>
    </source>
</evidence>
<evidence type="ECO:0000313" key="16">
    <source>
        <dbReference type="EMBL" id="VAY88464.1"/>
    </source>
</evidence>
<name>A0A3B1E623_9ZZZZ</name>
<evidence type="ECO:0000259" key="14">
    <source>
        <dbReference type="Pfam" id="PF02096"/>
    </source>
</evidence>
<dbReference type="AlphaFoldDB" id="A0A3B1E623"/>
<dbReference type="PRINTS" id="PR01900">
    <property type="entry name" value="YIDCPROTEIN"/>
</dbReference>
<evidence type="ECO:0000256" key="11">
    <source>
        <dbReference type="ARBA" id="ARBA00033245"/>
    </source>
</evidence>
<keyword evidence="6 13" id="KW-0812">Transmembrane</keyword>
<dbReference type="PRINTS" id="PR00701">
    <property type="entry name" value="60KDINNERMP"/>
</dbReference>
<dbReference type="PANTHER" id="PTHR12428">
    <property type="entry name" value="OXA1"/>
    <property type="match status" value="1"/>
</dbReference>
<gene>
    <name evidence="16" type="ORF">MNB_ARC-1_273</name>
</gene>
<dbReference type="GO" id="GO:0005886">
    <property type="term" value="C:plasma membrane"/>
    <property type="evidence" value="ECO:0007669"/>
    <property type="project" value="UniProtKB-SubCell"/>
</dbReference>
<dbReference type="Gene3D" id="2.70.98.90">
    <property type="match status" value="1"/>
</dbReference>
<dbReference type="GO" id="GO:0015031">
    <property type="term" value="P:protein transport"/>
    <property type="evidence" value="ECO:0007669"/>
    <property type="project" value="UniProtKB-KW"/>
</dbReference>
<feature type="domain" description="Membrane insertase YidC/Oxa/ALB C-terminal" evidence="14">
    <location>
        <begin position="352"/>
        <end position="531"/>
    </location>
</feature>
<evidence type="ECO:0000259" key="15">
    <source>
        <dbReference type="Pfam" id="PF14849"/>
    </source>
</evidence>
<dbReference type="InterPro" id="IPR028055">
    <property type="entry name" value="YidC/Oxa/ALB_C"/>
</dbReference>
<feature type="transmembrane region" description="Helical" evidence="13">
    <location>
        <begin position="17"/>
        <end position="36"/>
    </location>
</feature>
<dbReference type="NCBIfam" id="TIGR03593">
    <property type="entry name" value="yidC_nterm"/>
    <property type="match status" value="1"/>
</dbReference>
<dbReference type="InterPro" id="IPR019998">
    <property type="entry name" value="Membr_insert_YidC"/>
</dbReference>
<evidence type="ECO:0000256" key="2">
    <source>
        <dbReference type="ARBA" id="ARBA00010527"/>
    </source>
</evidence>
<evidence type="ECO:0000256" key="9">
    <source>
        <dbReference type="ARBA" id="ARBA00023136"/>
    </source>
</evidence>
<comment type="subcellular location">
    <subcellularLocation>
        <location evidence="1">Cell inner membrane</location>
        <topology evidence="1">Multi-pass membrane protein</topology>
    </subcellularLocation>
</comment>
<accession>A0A3B1E623</accession>
<evidence type="ECO:0000256" key="10">
    <source>
        <dbReference type="ARBA" id="ARBA00023186"/>
    </source>
</evidence>
<keyword evidence="7" id="KW-0653">Protein transport</keyword>
<dbReference type="InterPro" id="IPR001708">
    <property type="entry name" value="YidC/ALB3/OXA1/COX18"/>
</dbReference>
<dbReference type="InterPro" id="IPR047196">
    <property type="entry name" value="YidC_ALB_C"/>
</dbReference>
<dbReference type="NCBIfam" id="NF002357">
    <property type="entry name" value="PRK01318.2-4"/>
    <property type="match status" value="1"/>
</dbReference>
<evidence type="ECO:0000256" key="7">
    <source>
        <dbReference type="ARBA" id="ARBA00022927"/>
    </source>
</evidence>
<comment type="similarity">
    <text evidence="2">Belongs to the OXA1/ALB3/YidC family. Type 1 subfamily.</text>
</comment>
<keyword evidence="5" id="KW-1003">Cell membrane</keyword>
<evidence type="ECO:0000256" key="8">
    <source>
        <dbReference type="ARBA" id="ARBA00022989"/>
    </source>
</evidence>
<dbReference type="GO" id="GO:0032977">
    <property type="term" value="F:membrane insertase activity"/>
    <property type="evidence" value="ECO:0007669"/>
    <property type="project" value="InterPro"/>
</dbReference>
<evidence type="ECO:0000256" key="5">
    <source>
        <dbReference type="ARBA" id="ARBA00022475"/>
    </source>
</evidence>
<evidence type="ECO:0000256" key="3">
    <source>
        <dbReference type="ARBA" id="ARBA00015325"/>
    </source>
</evidence>
<proteinExistence type="inferred from homology"/>